<dbReference type="EMBL" id="LAZR01000583">
    <property type="protein sequence ID" value="KKN63669.1"/>
    <property type="molecule type" value="Genomic_DNA"/>
</dbReference>
<accession>A0A0F9S9F6</accession>
<evidence type="ECO:0000313" key="2">
    <source>
        <dbReference type="EMBL" id="KKN63669.1"/>
    </source>
</evidence>
<keyword evidence="1" id="KW-0472">Membrane</keyword>
<reference evidence="2" key="1">
    <citation type="journal article" date="2015" name="Nature">
        <title>Complex archaea that bridge the gap between prokaryotes and eukaryotes.</title>
        <authorList>
            <person name="Spang A."/>
            <person name="Saw J.H."/>
            <person name="Jorgensen S.L."/>
            <person name="Zaremba-Niedzwiedzka K."/>
            <person name="Martijn J."/>
            <person name="Lind A.E."/>
            <person name="van Eijk R."/>
            <person name="Schleper C."/>
            <person name="Guy L."/>
            <person name="Ettema T.J."/>
        </authorList>
    </citation>
    <scope>NUCLEOTIDE SEQUENCE</scope>
</reference>
<dbReference type="AlphaFoldDB" id="A0A0F9S9F6"/>
<sequence>MLIVVEKMQQTKECIMCFSAIDSRAKKCPQCTSLQAKYSNLENNPIIIGALALIIVGIFGFIFYQNIYVAGLEEQAQKNLTANVNQISTKNETDGLYVACIGKIKNESDFSFKNIKFKVDFLTDQNTLFDTLSITDEDLIILPNDSTNFRVRGIAQKQAASYNKCQVTITDAWAYK</sequence>
<keyword evidence="1" id="KW-1133">Transmembrane helix</keyword>
<comment type="caution">
    <text evidence="2">The sequence shown here is derived from an EMBL/GenBank/DDBJ whole genome shotgun (WGS) entry which is preliminary data.</text>
</comment>
<gene>
    <name evidence="2" type="ORF">LCGC14_0499730</name>
</gene>
<name>A0A0F9S9F6_9ZZZZ</name>
<feature type="transmembrane region" description="Helical" evidence="1">
    <location>
        <begin position="46"/>
        <end position="64"/>
    </location>
</feature>
<protein>
    <recommendedName>
        <fullName evidence="3">DUF3426 domain-containing protein</fullName>
    </recommendedName>
</protein>
<organism evidence="2">
    <name type="scientific">marine sediment metagenome</name>
    <dbReference type="NCBI Taxonomy" id="412755"/>
    <lineage>
        <taxon>unclassified sequences</taxon>
        <taxon>metagenomes</taxon>
        <taxon>ecological metagenomes</taxon>
    </lineage>
</organism>
<keyword evidence="1" id="KW-0812">Transmembrane</keyword>
<proteinExistence type="predicted"/>
<evidence type="ECO:0008006" key="3">
    <source>
        <dbReference type="Google" id="ProtNLM"/>
    </source>
</evidence>
<evidence type="ECO:0000256" key="1">
    <source>
        <dbReference type="SAM" id="Phobius"/>
    </source>
</evidence>